<protein>
    <submittedName>
        <fullName evidence="2">Uncharacterized protein</fullName>
    </submittedName>
</protein>
<feature type="region of interest" description="Disordered" evidence="1">
    <location>
        <begin position="1"/>
        <end position="133"/>
    </location>
</feature>
<feature type="compositionally biased region" description="Low complexity" evidence="1">
    <location>
        <begin position="108"/>
        <end position="125"/>
    </location>
</feature>
<organism evidence="2 3">
    <name type="scientific">Paralvinella palmiformis</name>
    <dbReference type="NCBI Taxonomy" id="53620"/>
    <lineage>
        <taxon>Eukaryota</taxon>
        <taxon>Metazoa</taxon>
        <taxon>Spiralia</taxon>
        <taxon>Lophotrochozoa</taxon>
        <taxon>Annelida</taxon>
        <taxon>Polychaeta</taxon>
        <taxon>Sedentaria</taxon>
        <taxon>Canalipalpata</taxon>
        <taxon>Terebellida</taxon>
        <taxon>Terebelliformia</taxon>
        <taxon>Alvinellidae</taxon>
        <taxon>Paralvinella</taxon>
    </lineage>
</organism>
<accession>A0AAD9N394</accession>
<evidence type="ECO:0000313" key="3">
    <source>
        <dbReference type="Proteomes" id="UP001208570"/>
    </source>
</evidence>
<evidence type="ECO:0000256" key="1">
    <source>
        <dbReference type="SAM" id="MobiDB-lite"/>
    </source>
</evidence>
<comment type="caution">
    <text evidence="2">The sequence shown here is derived from an EMBL/GenBank/DDBJ whole genome shotgun (WGS) entry which is preliminary data.</text>
</comment>
<dbReference type="Proteomes" id="UP001208570">
    <property type="component" value="Unassembled WGS sequence"/>
</dbReference>
<gene>
    <name evidence="2" type="ORF">LSH36_237g03078</name>
</gene>
<keyword evidence="3" id="KW-1185">Reference proteome</keyword>
<dbReference type="AlphaFoldDB" id="A0AAD9N394"/>
<sequence>MWKGGKISLLKVSNVRAPTPPQEVGKSQVRELSRPPVLPHPVIIPPEPVPQARHQYGGGGGYDNGLMGVLPSQVMISPPKKSNAKSGNQGNRWSNKDGSGGHGNKLLSPKNNNAKPPTKKTSTSKLPQDFQDTRPKQRFLKQGEPILVMRCFSHPWSTRYIANQSPGGVLDKYSSPSPHLIVHSST</sequence>
<reference evidence="2" key="1">
    <citation type="journal article" date="2023" name="Mol. Biol. Evol.">
        <title>Third-Generation Sequencing Reveals the Adaptive Role of the Epigenome in Three Deep-Sea Polychaetes.</title>
        <authorList>
            <person name="Perez M."/>
            <person name="Aroh O."/>
            <person name="Sun Y."/>
            <person name="Lan Y."/>
            <person name="Juniper S.K."/>
            <person name="Young C.R."/>
            <person name="Angers B."/>
            <person name="Qian P.Y."/>
        </authorList>
    </citation>
    <scope>NUCLEOTIDE SEQUENCE</scope>
    <source>
        <strain evidence="2">P08H-3</strain>
    </source>
</reference>
<name>A0AAD9N394_9ANNE</name>
<dbReference type="EMBL" id="JAODUP010000237">
    <property type="protein sequence ID" value="KAK2155542.1"/>
    <property type="molecule type" value="Genomic_DNA"/>
</dbReference>
<proteinExistence type="predicted"/>
<evidence type="ECO:0000313" key="2">
    <source>
        <dbReference type="EMBL" id="KAK2155542.1"/>
    </source>
</evidence>
<feature type="compositionally biased region" description="Pro residues" evidence="1">
    <location>
        <begin position="36"/>
        <end position="49"/>
    </location>
</feature>
<feature type="compositionally biased region" description="Polar residues" evidence="1">
    <location>
        <begin position="84"/>
        <end position="97"/>
    </location>
</feature>